<gene>
    <name evidence="2" type="ORF">BN2614_LOCUS2</name>
</gene>
<feature type="region of interest" description="Disordered" evidence="1">
    <location>
        <begin position="169"/>
        <end position="194"/>
    </location>
</feature>
<feature type="region of interest" description="Disordered" evidence="1">
    <location>
        <begin position="1"/>
        <end position="149"/>
    </location>
</feature>
<dbReference type="Proteomes" id="UP000269945">
    <property type="component" value="Unassembled WGS sequence"/>
</dbReference>
<evidence type="ECO:0000313" key="2">
    <source>
        <dbReference type="EMBL" id="VCW69119.1"/>
    </source>
</evidence>
<name>A0A9X9LIU9_GULGU</name>
<proteinExistence type="predicted"/>
<reference evidence="2 3" key="1">
    <citation type="submission" date="2018-10" db="EMBL/GenBank/DDBJ databases">
        <authorList>
            <person name="Ekblom R."/>
            <person name="Jareborg N."/>
        </authorList>
    </citation>
    <scope>NUCLEOTIDE SEQUENCE [LARGE SCALE GENOMIC DNA]</scope>
    <source>
        <tissue evidence="2">Muscle</tissue>
    </source>
</reference>
<dbReference type="EMBL" id="CYRY02004622">
    <property type="protein sequence ID" value="VCW69119.1"/>
    <property type="molecule type" value="Genomic_DNA"/>
</dbReference>
<sequence length="194" mass="19519">QGERGKPGLPGEKGEAGDPVSVKHLTLGWGAEKPEAGGELGSMEASVGRPAPGHHGHAACPSEHAAPRAVRAEDARTAVPPSTIRPDLHSSPALSGAGGGRPEAVSPQTSPLLLGARDLPLPSSSSGGCLGPSPPLPRSDPEETPRSGRWNLHIRAALWDSGQWSAHPLSGWPGLSRVGGTGDRAGASSAPTGV</sequence>
<accession>A0A9X9LIU9</accession>
<comment type="caution">
    <text evidence="2">The sequence shown here is derived from an EMBL/GenBank/DDBJ whole genome shotgun (WGS) entry which is preliminary data.</text>
</comment>
<feature type="compositionally biased region" description="Basic and acidic residues" evidence="1">
    <location>
        <begin position="1"/>
        <end position="16"/>
    </location>
</feature>
<evidence type="ECO:0000256" key="1">
    <source>
        <dbReference type="SAM" id="MobiDB-lite"/>
    </source>
</evidence>
<dbReference type="AlphaFoldDB" id="A0A9X9LIU9"/>
<organism evidence="2 3">
    <name type="scientific">Gulo gulo</name>
    <name type="common">Wolverine</name>
    <name type="synonym">Gluton</name>
    <dbReference type="NCBI Taxonomy" id="48420"/>
    <lineage>
        <taxon>Eukaryota</taxon>
        <taxon>Metazoa</taxon>
        <taxon>Chordata</taxon>
        <taxon>Craniata</taxon>
        <taxon>Vertebrata</taxon>
        <taxon>Euteleostomi</taxon>
        <taxon>Mammalia</taxon>
        <taxon>Eutheria</taxon>
        <taxon>Laurasiatheria</taxon>
        <taxon>Carnivora</taxon>
        <taxon>Caniformia</taxon>
        <taxon>Musteloidea</taxon>
        <taxon>Mustelidae</taxon>
        <taxon>Guloninae</taxon>
        <taxon>Gulo</taxon>
    </lineage>
</organism>
<feature type="non-terminal residue" evidence="2">
    <location>
        <position position="1"/>
    </location>
</feature>
<evidence type="ECO:0000313" key="3">
    <source>
        <dbReference type="Proteomes" id="UP000269945"/>
    </source>
</evidence>
<keyword evidence="3" id="KW-1185">Reference proteome</keyword>
<protein>
    <submittedName>
        <fullName evidence="2">Uncharacterized protein</fullName>
    </submittedName>
</protein>